<accession>A0A1E7QLR9</accession>
<organism evidence="1 2">
    <name type="scientific">Wolbachia pipientis</name>
    <dbReference type="NCBI Taxonomy" id="955"/>
    <lineage>
        <taxon>Bacteria</taxon>
        <taxon>Pseudomonadati</taxon>
        <taxon>Pseudomonadota</taxon>
        <taxon>Alphaproteobacteria</taxon>
        <taxon>Rickettsiales</taxon>
        <taxon>Anaplasmataceae</taxon>
        <taxon>Wolbachieae</taxon>
        <taxon>Wolbachia</taxon>
    </lineage>
</organism>
<evidence type="ECO:0000313" key="2">
    <source>
        <dbReference type="Proteomes" id="UP000175679"/>
    </source>
</evidence>
<comment type="caution">
    <text evidence="1">The sequence shown here is derived from an EMBL/GenBank/DDBJ whole genome shotgun (WGS) entry which is preliminary data.</text>
</comment>
<dbReference type="AlphaFoldDB" id="A0A1E7QLR9"/>
<proteinExistence type="predicted"/>
<name>A0A1E7QLR9_WOLPI</name>
<reference evidence="1 2" key="1">
    <citation type="submission" date="2016-09" db="EMBL/GenBank/DDBJ databases">
        <title>Genomic evidence for plant-parasitic nematodes as the earliest Wolbachia hosts.</title>
        <authorList>
            <person name="Brown A.M."/>
            <person name="Wasala S.K."/>
            <person name="Howe D.K."/>
            <person name="Peetz A.B."/>
            <person name="Zasada I.A."/>
            <person name="Denver D.R."/>
        </authorList>
    </citation>
    <scope>NUCLEOTIDE SEQUENCE [LARGE SCALE GENOMIC DNA]</scope>
    <source>
        <strain evidence="2">wPpe</strain>
    </source>
</reference>
<dbReference type="Proteomes" id="UP000175679">
    <property type="component" value="Unassembled WGS sequence"/>
</dbReference>
<gene>
    <name evidence="1" type="ORF">BIY23_01665</name>
</gene>
<evidence type="ECO:0000313" key="1">
    <source>
        <dbReference type="EMBL" id="OEY87164.1"/>
    </source>
</evidence>
<dbReference type="EMBL" id="MJMG01000001">
    <property type="protein sequence ID" value="OEY87164.1"/>
    <property type="molecule type" value="Genomic_DNA"/>
</dbReference>
<keyword evidence="2" id="KW-1185">Reference proteome</keyword>
<dbReference type="RefSeq" id="WP_070064813.1">
    <property type="nucleotide sequence ID" value="NZ_MJMG01000001.1"/>
</dbReference>
<protein>
    <submittedName>
        <fullName evidence="1">Uncharacterized protein</fullName>
    </submittedName>
</protein>
<sequence>MSDFDNDLQLLEFLKNAKSNNNPLVLFSHSQREELLERFKFLDGISEFPLKSVFREFFILLSQELDFSSGYNAYGYMPLAPLSTINVSRLQNLMRMFNEIDTLNTSSAVIIRRDFTDLIPKIVFTYIMYHFDTEVYEGYEVHNGCTTVSFPLSNFDYDVAHHGTLEAIKVSIKEKLITKMRQREFVRKAYEMLEREIICTAFESYITREDMYSDKEILVQLMILLYHINIRRSYLESCILGNDGISSKYSKETLLQYIDKIESESSIDSSQVMEKANLPVHENVDIIKIFDNLGNKNVVEKLITLIPLGTYDIETDILSPAMFKLHDKYDVMSYLLPEGEGWAERNEAKKNKMIKYYAEHREMEGVPEALEILTNDAQKKESVSGISSDINEPIIEGVQYNKSMHL</sequence>